<dbReference type="WBParaSite" id="RSKR_0000014300.1">
    <property type="protein sequence ID" value="RSKR_0000014300.1"/>
    <property type="gene ID" value="RSKR_0000014300"/>
</dbReference>
<evidence type="ECO:0000313" key="1">
    <source>
        <dbReference type="Proteomes" id="UP000095286"/>
    </source>
</evidence>
<evidence type="ECO:0000313" key="2">
    <source>
        <dbReference type="WBParaSite" id="RSKR_0000014300.1"/>
    </source>
</evidence>
<protein>
    <submittedName>
        <fullName evidence="2">G_PROTEIN_RECEP_F1_2 domain-containing protein</fullName>
    </submittedName>
</protein>
<organism evidence="1 2">
    <name type="scientific">Rhabditophanes sp. KR3021</name>
    <dbReference type="NCBI Taxonomy" id="114890"/>
    <lineage>
        <taxon>Eukaryota</taxon>
        <taxon>Metazoa</taxon>
        <taxon>Ecdysozoa</taxon>
        <taxon>Nematoda</taxon>
        <taxon>Chromadorea</taxon>
        <taxon>Rhabditida</taxon>
        <taxon>Tylenchina</taxon>
        <taxon>Panagrolaimomorpha</taxon>
        <taxon>Strongyloidoidea</taxon>
        <taxon>Alloionematidae</taxon>
        <taxon>Rhabditophanes</taxon>
    </lineage>
</organism>
<sequence length="145" mass="16335">MTIDSYAFLTTLCICGGIVGNVLNISVFTRHLTSINVLLSVLSATDLLLLILAVPTFVLPGFGGYFITSSYQAYVIVFIYPFNCITQTLSVYLILAITIERWTAVCKPLQVRYYCTAKTSQILIAIVMVWAVLYNVPRFFEYKFM</sequence>
<dbReference type="Proteomes" id="UP000095286">
    <property type="component" value="Unplaced"/>
</dbReference>
<accession>A0AC35TFY0</accession>
<name>A0AC35TFY0_9BILA</name>
<proteinExistence type="predicted"/>
<reference evidence="2" key="1">
    <citation type="submission" date="2016-11" db="UniProtKB">
        <authorList>
            <consortium name="WormBaseParasite"/>
        </authorList>
    </citation>
    <scope>IDENTIFICATION</scope>
    <source>
        <strain evidence="2">KR3021</strain>
    </source>
</reference>